<dbReference type="EMBL" id="CAJNNW010008356">
    <property type="protein sequence ID" value="CAE8649944.1"/>
    <property type="molecule type" value="Genomic_DNA"/>
</dbReference>
<gene>
    <name evidence="2" type="ORF">PGLA2088_LOCUS7875</name>
</gene>
<organism evidence="2 3">
    <name type="scientific">Polarella glacialis</name>
    <name type="common">Dinoflagellate</name>
    <dbReference type="NCBI Taxonomy" id="89957"/>
    <lineage>
        <taxon>Eukaryota</taxon>
        <taxon>Sar</taxon>
        <taxon>Alveolata</taxon>
        <taxon>Dinophyceae</taxon>
        <taxon>Suessiales</taxon>
        <taxon>Suessiaceae</taxon>
        <taxon>Polarella</taxon>
    </lineage>
</organism>
<sequence length="101" mass="10858">MLITIQTMRDVKTTGRGADDALNVPEAGAKGDSDGRSLLGPKSRPKSVRNLCPNPTSLYQENIGNCVVARITGFSAGSYTAIVVHRALTLFFFCTTRVLVE</sequence>
<reference evidence="2" key="1">
    <citation type="submission" date="2021-02" db="EMBL/GenBank/DDBJ databases">
        <authorList>
            <person name="Dougan E. K."/>
            <person name="Rhodes N."/>
            <person name="Thang M."/>
            <person name="Chan C."/>
        </authorList>
    </citation>
    <scope>NUCLEOTIDE SEQUENCE</scope>
</reference>
<dbReference type="AlphaFoldDB" id="A0A813IF87"/>
<evidence type="ECO:0000313" key="3">
    <source>
        <dbReference type="Proteomes" id="UP000626109"/>
    </source>
</evidence>
<proteinExistence type="predicted"/>
<comment type="caution">
    <text evidence="2">The sequence shown here is derived from an EMBL/GenBank/DDBJ whole genome shotgun (WGS) entry which is preliminary data.</text>
</comment>
<feature type="region of interest" description="Disordered" evidence="1">
    <location>
        <begin position="15"/>
        <end position="47"/>
    </location>
</feature>
<evidence type="ECO:0000256" key="1">
    <source>
        <dbReference type="SAM" id="MobiDB-lite"/>
    </source>
</evidence>
<accession>A0A813IF87</accession>
<evidence type="ECO:0000313" key="2">
    <source>
        <dbReference type="EMBL" id="CAE8649944.1"/>
    </source>
</evidence>
<dbReference type="Proteomes" id="UP000626109">
    <property type="component" value="Unassembled WGS sequence"/>
</dbReference>
<protein>
    <submittedName>
        <fullName evidence="2">Uncharacterized protein</fullName>
    </submittedName>
</protein>
<name>A0A813IF87_POLGL</name>